<feature type="transmembrane region" description="Helical" evidence="11">
    <location>
        <begin position="111"/>
        <end position="127"/>
    </location>
</feature>
<evidence type="ECO:0000256" key="5">
    <source>
        <dbReference type="ARBA" id="ARBA00022679"/>
    </source>
</evidence>
<name>A0AAW1GMB6_SAPOF</name>
<evidence type="ECO:0000256" key="9">
    <source>
        <dbReference type="ARBA" id="ARBA00022989"/>
    </source>
</evidence>
<sequence length="307" mass="34026">MAASLEVYANVFFSSQKVFIKFPSYNYHLILPYQLSTQSFNSFSTVRLRRRRNRTAVVAPSGGGSIMWPNDGVIGDGFATAVAAGAALGLLRLWQETAKRRVFDQKLNRKLVHISIGLVFMLCWPLFSPGYRGAVLASLVPGINILRMLIIGSGLYKDEATVKSMSRFGDHRELLKGPMYYACAITFACVYYWRTSPIGIGAICNLCAGDGFADVVGRRFGKHKLPYNKNKSFMGSIAMLTAGFLTSVLYMYYFSRFGFIPVSRDMVFGFFCMSVASTLVESLPISTDIDDNLTVSVTSFLVGSLFF</sequence>
<evidence type="ECO:0000256" key="7">
    <source>
        <dbReference type="ARBA" id="ARBA00022777"/>
    </source>
</evidence>
<evidence type="ECO:0000256" key="2">
    <source>
        <dbReference type="ARBA" id="ARBA00010794"/>
    </source>
</evidence>
<dbReference type="PANTHER" id="PTHR32523:SF7">
    <property type="entry name" value="FARNESOL KINASE, CHLOROPLASTIC"/>
    <property type="match status" value="1"/>
</dbReference>
<feature type="transmembrane region" description="Helical" evidence="11">
    <location>
        <begin position="266"/>
        <end position="285"/>
    </location>
</feature>
<dbReference type="GO" id="GO:0016301">
    <property type="term" value="F:kinase activity"/>
    <property type="evidence" value="ECO:0007669"/>
    <property type="project" value="UniProtKB-KW"/>
</dbReference>
<evidence type="ECO:0000256" key="10">
    <source>
        <dbReference type="ARBA" id="ARBA00023136"/>
    </source>
</evidence>
<evidence type="ECO:0000256" key="6">
    <source>
        <dbReference type="ARBA" id="ARBA00022692"/>
    </source>
</evidence>
<gene>
    <name evidence="12" type="ORF">RND81_14G019200</name>
</gene>
<feature type="transmembrane region" description="Helical" evidence="11">
    <location>
        <begin position="133"/>
        <end position="156"/>
    </location>
</feature>
<keyword evidence="5" id="KW-0808">Transferase</keyword>
<evidence type="ECO:0000256" key="4">
    <source>
        <dbReference type="ARBA" id="ARBA00022640"/>
    </source>
</evidence>
<protein>
    <recommendedName>
        <fullName evidence="14">Phytol kinase 3, chloroplastic</fullName>
    </recommendedName>
</protein>
<proteinExistence type="inferred from homology"/>
<keyword evidence="9 11" id="KW-1133">Transmembrane helix</keyword>
<comment type="caution">
    <text evidence="12">The sequence shown here is derived from an EMBL/GenBank/DDBJ whole genome shotgun (WGS) entry which is preliminary data.</text>
</comment>
<evidence type="ECO:0000313" key="13">
    <source>
        <dbReference type="Proteomes" id="UP001443914"/>
    </source>
</evidence>
<feature type="transmembrane region" description="Helical" evidence="11">
    <location>
        <begin position="233"/>
        <end position="254"/>
    </location>
</feature>
<feature type="transmembrane region" description="Helical" evidence="11">
    <location>
        <begin position="73"/>
        <end position="91"/>
    </location>
</feature>
<dbReference type="GO" id="GO:0031969">
    <property type="term" value="C:chloroplast membrane"/>
    <property type="evidence" value="ECO:0007669"/>
    <property type="project" value="UniProtKB-SubCell"/>
</dbReference>
<keyword evidence="4" id="KW-0934">Plastid</keyword>
<keyword evidence="6 11" id="KW-0812">Transmembrane</keyword>
<evidence type="ECO:0000256" key="3">
    <source>
        <dbReference type="ARBA" id="ARBA00022528"/>
    </source>
</evidence>
<keyword evidence="3" id="KW-0150">Chloroplast</keyword>
<dbReference type="PANTHER" id="PTHR32523">
    <property type="entry name" value="PHYTOL KINASE 1, CHLOROPLASTIC"/>
    <property type="match status" value="1"/>
</dbReference>
<keyword evidence="7" id="KW-0418">Kinase</keyword>
<evidence type="ECO:0008006" key="14">
    <source>
        <dbReference type="Google" id="ProtNLM"/>
    </source>
</evidence>
<evidence type="ECO:0000256" key="1">
    <source>
        <dbReference type="ARBA" id="ARBA00004508"/>
    </source>
</evidence>
<evidence type="ECO:0000256" key="8">
    <source>
        <dbReference type="ARBA" id="ARBA00022946"/>
    </source>
</evidence>
<comment type="subcellular location">
    <subcellularLocation>
        <location evidence="1">Plastid</location>
        <location evidence="1">Chloroplast membrane</location>
        <topology evidence="1">Multi-pass membrane protein</topology>
    </subcellularLocation>
</comment>
<evidence type="ECO:0000313" key="12">
    <source>
        <dbReference type="EMBL" id="KAK9664093.1"/>
    </source>
</evidence>
<dbReference type="Proteomes" id="UP001443914">
    <property type="component" value="Unassembled WGS sequence"/>
</dbReference>
<dbReference type="InterPro" id="IPR039606">
    <property type="entry name" value="Phytol/farnesol_kinase"/>
</dbReference>
<keyword evidence="8" id="KW-0809">Transit peptide</keyword>
<evidence type="ECO:0000256" key="11">
    <source>
        <dbReference type="SAM" id="Phobius"/>
    </source>
</evidence>
<dbReference type="EMBL" id="JBDFQZ010000014">
    <property type="protein sequence ID" value="KAK9664093.1"/>
    <property type="molecule type" value="Genomic_DNA"/>
</dbReference>
<organism evidence="12 13">
    <name type="scientific">Saponaria officinalis</name>
    <name type="common">Common soapwort</name>
    <name type="synonym">Lychnis saponaria</name>
    <dbReference type="NCBI Taxonomy" id="3572"/>
    <lineage>
        <taxon>Eukaryota</taxon>
        <taxon>Viridiplantae</taxon>
        <taxon>Streptophyta</taxon>
        <taxon>Embryophyta</taxon>
        <taxon>Tracheophyta</taxon>
        <taxon>Spermatophyta</taxon>
        <taxon>Magnoliopsida</taxon>
        <taxon>eudicotyledons</taxon>
        <taxon>Gunneridae</taxon>
        <taxon>Pentapetalae</taxon>
        <taxon>Caryophyllales</taxon>
        <taxon>Caryophyllaceae</taxon>
        <taxon>Caryophylleae</taxon>
        <taxon>Saponaria</taxon>
    </lineage>
</organism>
<dbReference type="AlphaFoldDB" id="A0AAW1GMB6"/>
<keyword evidence="10 11" id="KW-0472">Membrane</keyword>
<keyword evidence="13" id="KW-1185">Reference proteome</keyword>
<comment type="similarity">
    <text evidence="2">Belongs to the polyprenol kinase family.</text>
</comment>
<accession>A0AAW1GMB6</accession>
<reference evidence="12" key="1">
    <citation type="submission" date="2024-03" db="EMBL/GenBank/DDBJ databases">
        <title>WGS assembly of Saponaria officinalis var. Norfolk2.</title>
        <authorList>
            <person name="Jenkins J."/>
            <person name="Shu S."/>
            <person name="Grimwood J."/>
            <person name="Barry K."/>
            <person name="Goodstein D."/>
            <person name="Schmutz J."/>
            <person name="Leebens-Mack J."/>
            <person name="Osbourn A."/>
        </authorList>
    </citation>
    <scope>NUCLEOTIDE SEQUENCE [LARGE SCALE GENOMIC DNA]</scope>
    <source>
        <strain evidence="12">JIC</strain>
    </source>
</reference>